<dbReference type="AlphaFoldDB" id="A0A1G2QNE9"/>
<dbReference type="PANTHER" id="PTHR35561:SF1">
    <property type="entry name" value="RNA 2',3'-CYCLIC PHOSPHODIESTERASE"/>
    <property type="match status" value="1"/>
</dbReference>
<keyword evidence="4" id="KW-0436">Ligase</keyword>
<dbReference type="Pfam" id="PF02834">
    <property type="entry name" value="LigT_PEase"/>
    <property type="match status" value="2"/>
</dbReference>
<dbReference type="GO" id="GO:0008664">
    <property type="term" value="F:RNA 2',3'-cyclic 3'-phosphodiesterase activity"/>
    <property type="evidence" value="ECO:0007669"/>
    <property type="project" value="UniProtKB-EC"/>
</dbReference>
<reference evidence="4 5" key="1">
    <citation type="journal article" date="2016" name="Nat. Commun.">
        <title>Thousands of microbial genomes shed light on interconnected biogeochemical processes in an aquifer system.</title>
        <authorList>
            <person name="Anantharaman K."/>
            <person name="Brown C.T."/>
            <person name="Hug L.A."/>
            <person name="Sharon I."/>
            <person name="Castelle C.J."/>
            <person name="Probst A.J."/>
            <person name="Thomas B.C."/>
            <person name="Singh A."/>
            <person name="Wilkins M.J."/>
            <person name="Karaoz U."/>
            <person name="Brodie E.L."/>
            <person name="Williams K.H."/>
            <person name="Hubbard S.S."/>
            <person name="Banfield J.F."/>
        </authorList>
    </citation>
    <scope>NUCLEOTIDE SEQUENCE [LARGE SCALE GENOMIC DNA]</scope>
</reference>
<sequence length="188" mass="22083">MPRVFCAINVPEKIREELNSFRDEYPDLPLRWTKKENLHLTLLFLGYVNDDELLDVCDLVKEVGRRHTPFTISLKRIVFGPPKKKPPRLIWVEGRASKKLTRLQQGLESSLFENVKEDPDQETHGFSPHITLARIKQWQWHQLEPEEIPEIDKEISFTFLVESIEVMESELKKEGPEYHVLESIPLSN</sequence>
<comment type="function">
    <text evidence="2">Hydrolyzes RNA 2',3'-cyclic phosphodiester to an RNA 2'-phosphomonoester.</text>
</comment>
<gene>
    <name evidence="4" type="ORF">A2117_01075</name>
</gene>
<evidence type="ECO:0000256" key="1">
    <source>
        <dbReference type="ARBA" id="ARBA00022801"/>
    </source>
</evidence>
<comment type="catalytic activity">
    <reaction evidence="2">
        <text>a 3'-end 2',3'-cyclophospho-ribonucleotide-RNA + H2O = a 3'-end 2'-phospho-ribonucleotide-RNA + H(+)</text>
        <dbReference type="Rhea" id="RHEA:11828"/>
        <dbReference type="Rhea" id="RHEA-COMP:10464"/>
        <dbReference type="Rhea" id="RHEA-COMP:17353"/>
        <dbReference type="ChEBI" id="CHEBI:15377"/>
        <dbReference type="ChEBI" id="CHEBI:15378"/>
        <dbReference type="ChEBI" id="CHEBI:83064"/>
        <dbReference type="ChEBI" id="CHEBI:173113"/>
        <dbReference type="EC" id="3.1.4.58"/>
    </reaction>
</comment>
<evidence type="ECO:0000313" key="4">
    <source>
        <dbReference type="EMBL" id="OHA61927.1"/>
    </source>
</evidence>
<dbReference type="EMBL" id="MHTO01000026">
    <property type="protein sequence ID" value="OHA61927.1"/>
    <property type="molecule type" value="Genomic_DNA"/>
</dbReference>
<dbReference type="PANTHER" id="PTHR35561">
    <property type="entry name" value="RNA 2',3'-CYCLIC PHOSPHODIESTERASE"/>
    <property type="match status" value="1"/>
</dbReference>
<comment type="similarity">
    <text evidence="2">Belongs to the 2H phosphoesterase superfamily. ThpR family.</text>
</comment>
<dbReference type="GO" id="GO:0016874">
    <property type="term" value="F:ligase activity"/>
    <property type="evidence" value="ECO:0007669"/>
    <property type="project" value="UniProtKB-KW"/>
</dbReference>
<dbReference type="STRING" id="1802443.A2117_01075"/>
<dbReference type="HAMAP" id="MF_01940">
    <property type="entry name" value="RNA_CPDase"/>
    <property type="match status" value="1"/>
</dbReference>
<dbReference type="Gene3D" id="3.90.1140.10">
    <property type="entry name" value="Cyclic phosphodiesterase"/>
    <property type="match status" value="1"/>
</dbReference>
<dbReference type="SUPFAM" id="SSF55144">
    <property type="entry name" value="LigT-like"/>
    <property type="match status" value="1"/>
</dbReference>
<feature type="short sequence motif" description="HXTX 2" evidence="2">
    <location>
        <begin position="129"/>
        <end position="132"/>
    </location>
</feature>
<dbReference type="GO" id="GO:0004113">
    <property type="term" value="F:2',3'-cyclic-nucleotide 3'-phosphodiesterase activity"/>
    <property type="evidence" value="ECO:0007669"/>
    <property type="project" value="InterPro"/>
</dbReference>
<feature type="domain" description="Phosphoesterase HXTX" evidence="3">
    <location>
        <begin position="9"/>
        <end position="91"/>
    </location>
</feature>
<keyword evidence="1 2" id="KW-0378">Hydrolase</keyword>
<evidence type="ECO:0000313" key="5">
    <source>
        <dbReference type="Proteomes" id="UP000179245"/>
    </source>
</evidence>
<protein>
    <recommendedName>
        <fullName evidence="2">RNA 2',3'-cyclic phosphodiesterase</fullName>
        <shortName evidence="2">RNA 2',3'-CPDase</shortName>
        <ecNumber evidence="2">3.1.4.58</ecNumber>
    </recommendedName>
</protein>
<feature type="active site" description="Proton donor" evidence="2">
    <location>
        <position position="39"/>
    </location>
</feature>
<dbReference type="InterPro" id="IPR004175">
    <property type="entry name" value="RNA_CPDase"/>
</dbReference>
<feature type="domain" description="Phosphoesterase HXTX" evidence="3">
    <location>
        <begin position="98"/>
        <end position="178"/>
    </location>
</feature>
<dbReference type="InterPro" id="IPR009097">
    <property type="entry name" value="Cyclic_Pdiesterase"/>
</dbReference>
<feature type="short sequence motif" description="HXTX 1" evidence="2">
    <location>
        <begin position="39"/>
        <end position="42"/>
    </location>
</feature>
<evidence type="ECO:0000256" key="2">
    <source>
        <dbReference type="HAMAP-Rule" id="MF_01940"/>
    </source>
</evidence>
<dbReference type="InterPro" id="IPR014051">
    <property type="entry name" value="Phosphoesterase_HXTX"/>
</dbReference>
<dbReference type="NCBIfam" id="TIGR02258">
    <property type="entry name" value="2_5_ligase"/>
    <property type="match status" value="1"/>
</dbReference>
<dbReference type="Proteomes" id="UP000179245">
    <property type="component" value="Unassembled WGS sequence"/>
</dbReference>
<name>A0A1G2QNE9_9BACT</name>
<dbReference type="EC" id="3.1.4.58" evidence="2"/>
<proteinExistence type="inferred from homology"/>
<accession>A0A1G2QNE9</accession>
<evidence type="ECO:0000259" key="3">
    <source>
        <dbReference type="Pfam" id="PF02834"/>
    </source>
</evidence>
<comment type="caution">
    <text evidence="4">The sequence shown here is derived from an EMBL/GenBank/DDBJ whole genome shotgun (WGS) entry which is preliminary data.</text>
</comment>
<feature type="active site" description="Proton acceptor" evidence="2">
    <location>
        <position position="129"/>
    </location>
</feature>
<organism evidence="4 5">
    <name type="scientific">Candidatus Wildermuthbacteria bacterium GWA2_46_15</name>
    <dbReference type="NCBI Taxonomy" id="1802443"/>
    <lineage>
        <taxon>Bacteria</taxon>
        <taxon>Candidatus Wildermuthiibacteriota</taxon>
    </lineage>
</organism>